<keyword evidence="2" id="KW-1185">Reference proteome</keyword>
<dbReference type="Proteomes" id="UP001314205">
    <property type="component" value="Unassembled WGS sequence"/>
</dbReference>
<evidence type="ECO:0000313" key="2">
    <source>
        <dbReference type="Proteomes" id="UP001314205"/>
    </source>
</evidence>
<name>A0AAV1KVH1_9NEOP</name>
<protein>
    <submittedName>
        <fullName evidence="1">Uncharacterized protein</fullName>
    </submittedName>
</protein>
<organism evidence="1 2">
    <name type="scientific">Parnassius mnemosyne</name>
    <name type="common">clouded apollo</name>
    <dbReference type="NCBI Taxonomy" id="213953"/>
    <lineage>
        <taxon>Eukaryota</taxon>
        <taxon>Metazoa</taxon>
        <taxon>Ecdysozoa</taxon>
        <taxon>Arthropoda</taxon>
        <taxon>Hexapoda</taxon>
        <taxon>Insecta</taxon>
        <taxon>Pterygota</taxon>
        <taxon>Neoptera</taxon>
        <taxon>Endopterygota</taxon>
        <taxon>Lepidoptera</taxon>
        <taxon>Glossata</taxon>
        <taxon>Ditrysia</taxon>
        <taxon>Papilionoidea</taxon>
        <taxon>Papilionidae</taxon>
        <taxon>Parnassiinae</taxon>
        <taxon>Parnassini</taxon>
        <taxon>Parnassius</taxon>
        <taxon>Driopa</taxon>
    </lineage>
</organism>
<dbReference type="AlphaFoldDB" id="A0AAV1KVH1"/>
<dbReference type="EMBL" id="CAVLGL010000081">
    <property type="protein sequence ID" value="CAK1586634.1"/>
    <property type="molecule type" value="Genomic_DNA"/>
</dbReference>
<reference evidence="1 2" key="1">
    <citation type="submission" date="2023-11" db="EMBL/GenBank/DDBJ databases">
        <authorList>
            <person name="Hedman E."/>
            <person name="Englund M."/>
            <person name="Stromberg M."/>
            <person name="Nyberg Akerstrom W."/>
            <person name="Nylinder S."/>
            <person name="Jareborg N."/>
            <person name="Kallberg Y."/>
            <person name="Kronander E."/>
        </authorList>
    </citation>
    <scope>NUCLEOTIDE SEQUENCE [LARGE SCALE GENOMIC DNA]</scope>
</reference>
<proteinExistence type="predicted"/>
<comment type="caution">
    <text evidence="1">The sequence shown here is derived from an EMBL/GenBank/DDBJ whole genome shotgun (WGS) entry which is preliminary data.</text>
</comment>
<accession>A0AAV1KVH1</accession>
<evidence type="ECO:0000313" key="1">
    <source>
        <dbReference type="EMBL" id="CAK1586634.1"/>
    </source>
</evidence>
<gene>
    <name evidence="1" type="ORF">PARMNEM_LOCUS7557</name>
</gene>
<sequence length="86" mass="9695">MQALQALEAIDQVENAQRIYYAAVSGSRAAAVITSPPTFQQERPRRIRNLNPRHSVAEQENIARQDFLAVAESNAESMRVCYYILS</sequence>